<organism evidence="1 2">
    <name type="scientific">Patella caerulea</name>
    <name type="common">Rayed Mediterranean limpet</name>
    <dbReference type="NCBI Taxonomy" id="87958"/>
    <lineage>
        <taxon>Eukaryota</taxon>
        <taxon>Metazoa</taxon>
        <taxon>Spiralia</taxon>
        <taxon>Lophotrochozoa</taxon>
        <taxon>Mollusca</taxon>
        <taxon>Gastropoda</taxon>
        <taxon>Patellogastropoda</taxon>
        <taxon>Patelloidea</taxon>
        <taxon>Patellidae</taxon>
        <taxon>Patella</taxon>
    </lineage>
</organism>
<dbReference type="Proteomes" id="UP001347796">
    <property type="component" value="Unassembled WGS sequence"/>
</dbReference>
<dbReference type="EMBL" id="JAZGQO010000007">
    <property type="protein sequence ID" value="KAK6181308.1"/>
    <property type="molecule type" value="Genomic_DNA"/>
</dbReference>
<protein>
    <submittedName>
        <fullName evidence="1">Uncharacterized protein</fullName>
    </submittedName>
</protein>
<dbReference type="AlphaFoldDB" id="A0AAN8JUK9"/>
<evidence type="ECO:0000313" key="1">
    <source>
        <dbReference type="EMBL" id="KAK6181308.1"/>
    </source>
</evidence>
<comment type="caution">
    <text evidence="1">The sequence shown here is derived from an EMBL/GenBank/DDBJ whole genome shotgun (WGS) entry which is preliminary data.</text>
</comment>
<keyword evidence="2" id="KW-1185">Reference proteome</keyword>
<dbReference type="PANTHER" id="PTHR34221:SF1">
    <property type="match status" value="1"/>
</dbReference>
<gene>
    <name evidence="1" type="ORF">SNE40_009190</name>
</gene>
<name>A0AAN8JUK9_PATCE</name>
<reference evidence="1 2" key="1">
    <citation type="submission" date="2024-01" db="EMBL/GenBank/DDBJ databases">
        <title>The genome of the rayed Mediterranean limpet Patella caerulea (Linnaeus, 1758).</title>
        <authorList>
            <person name="Anh-Thu Weber A."/>
            <person name="Halstead-Nussloch G."/>
        </authorList>
    </citation>
    <scope>NUCLEOTIDE SEQUENCE [LARGE SCALE GENOMIC DNA]</scope>
    <source>
        <strain evidence="1">AATW-2023a</strain>
        <tissue evidence="1">Whole specimen</tissue>
    </source>
</reference>
<dbReference type="Pfam" id="PF15075">
    <property type="entry name" value="SPMAP1-like"/>
    <property type="match status" value="1"/>
</dbReference>
<accession>A0AAN8JUK9</accession>
<dbReference type="InterPro" id="IPR028027">
    <property type="entry name" value="SPMAP1"/>
</dbReference>
<proteinExistence type="predicted"/>
<sequence length="178" mass="20444">MSWVMFGSPLWKTDKVPDGIKPSPGASECKELEDKFVNDGIKTEVQNFPRKNPIIPPYNAVKDVYAQAYFQSPVVKGILERNEALKNFKEEKSRLSLNKLSARKRCPITPNDNELKLREQKFINDGIITERSRTKYKDIIPDYDATKDHHSNHYTKRADVKRLLAVTCTPRAGSQSHR</sequence>
<dbReference type="PANTHER" id="PTHR34221">
    <property type="entry name" value="HYPOTHETICAL PROTEIN LOC691189"/>
    <property type="match status" value="1"/>
</dbReference>
<evidence type="ECO:0000313" key="2">
    <source>
        <dbReference type="Proteomes" id="UP001347796"/>
    </source>
</evidence>